<dbReference type="Pfam" id="PF03167">
    <property type="entry name" value="UDG"/>
    <property type="match status" value="1"/>
</dbReference>
<keyword evidence="9" id="KW-0408">Iron</keyword>
<dbReference type="SMART" id="SM00987">
    <property type="entry name" value="UreE_C"/>
    <property type="match status" value="1"/>
</dbReference>
<dbReference type="AlphaFoldDB" id="A0A0P1EXA1"/>
<dbReference type="Proteomes" id="UP000051298">
    <property type="component" value="Unassembled WGS sequence"/>
</dbReference>
<sequence length="281" mass="30423">MQALRPLSTPEQAHYSAQMDSLDQMDSATALALLEWQVEMGVSDAILVDPVDRYALAAKAPKPAAPAKPNGRAAPPQLPPEVDTVAAAKEAAASATDLAGLEAAMAGYTHCNLRQGARNLVFSDGRADARVMIIGEAPARDEDQQGKPFVGQSGHLFDKMFAAIGMARDHAEPHAALYLTNVLPWRPPHDRDPKPEEVAMMLPFLTRHVELANPDFIVLMGNHACRTALGKAGITRLRGTWTESFGKPTLPMFHPDYLLRTPAAKRDAWADLLALQARLLS</sequence>
<evidence type="ECO:0000256" key="10">
    <source>
        <dbReference type="ARBA" id="ARBA00023014"/>
    </source>
</evidence>
<evidence type="ECO:0000256" key="4">
    <source>
        <dbReference type="ARBA" id="ARBA00019403"/>
    </source>
</evidence>
<dbReference type="SUPFAM" id="SSF52141">
    <property type="entry name" value="Uracil-DNA glycosylase-like"/>
    <property type="match status" value="1"/>
</dbReference>
<comment type="similarity">
    <text evidence="2">Belongs to the uracil-DNA glycosylase (UDG) superfamily. Type 4 (UDGa) family.</text>
</comment>
<evidence type="ECO:0000256" key="12">
    <source>
        <dbReference type="SAM" id="MobiDB-lite"/>
    </source>
</evidence>
<evidence type="ECO:0000313" key="14">
    <source>
        <dbReference type="EMBL" id="CUH59693.1"/>
    </source>
</evidence>
<evidence type="ECO:0000256" key="11">
    <source>
        <dbReference type="ARBA" id="ARBA00023204"/>
    </source>
</evidence>
<keyword evidence="5" id="KW-0004">4Fe-4S</keyword>
<feature type="region of interest" description="Disordered" evidence="12">
    <location>
        <begin position="60"/>
        <end position="79"/>
    </location>
</feature>
<name>A0A0P1EXA1_9RHOB</name>
<evidence type="ECO:0000256" key="8">
    <source>
        <dbReference type="ARBA" id="ARBA00022801"/>
    </source>
</evidence>
<dbReference type="eggNOG" id="COG1573">
    <property type="taxonomic scope" value="Bacteria"/>
</dbReference>
<dbReference type="GO" id="GO:0004844">
    <property type="term" value="F:uracil DNA N-glycosylase activity"/>
    <property type="evidence" value="ECO:0007669"/>
    <property type="project" value="UniProtKB-EC"/>
</dbReference>
<dbReference type="PANTHER" id="PTHR33693:SF1">
    <property type="entry name" value="TYPE-4 URACIL-DNA GLYCOSYLASE"/>
    <property type="match status" value="1"/>
</dbReference>
<evidence type="ECO:0000313" key="15">
    <source>
        <dbReference type="Proteomes" id="UP000051298"/>
    </source>
</evidence>
<evidence type="ECO:0000256" key="9">
    <source>
        <dbReference type="ARBA" id="ARBA00023004"/>
    </source>
</evidence>
<dbReference type="Gene3D" id="3.40.470.10">
    <property type="entry name" value="Uracil-DNA glycosylase-like domain"/>
    <property type="match status" value="1"/>
</dbReference>
<evidence type="ECO:0000259" key="13">
    <source>
        <dbReference type="SMART" id="SM00986"/>
    </source>
</evidence>
<accession>A0A0P1EXA1</accession>
<keyword evidence="7" id="KW-0227">DNA damage</keyword>
<gene>
    <name evidence="14" type="ORF">THS5294_00980</name>
</gene>
<evidence type="ECO:0000256" key="2">
    <source>
        <dbReference type="ARBA" id="ARBA00006521"/>
    </source>
</evidence>
<keyword evidence="11" id="KW-0234">DNA repair</keyword>
<evidence type="ECO:0000256" key="6">
    <source>
        <dbReference type="ARBA" id="ARBA00022723"/>
    </source>
</evidence>
<evidence type="ECO:0000256" key="3">
    <source>
        <dbReference type="ARBA" id="ARBA00012030"/>
    </source>
</evidence>
<comment type="catalytic activity">
    <reaction evidence="1">
        <text>Hydrolyzes single-stranded DNA or mismatched double-stranded DNA and polynucleotides, releasing free uracil.</text>
        <dbReference type="EC" id="3.2.2.27"/>
    </reaction>
</comment>
<dbReference type="GO" id="GO:0046872">
    <property type="term" value="F:metal ion binding"/>
    <property type="evidence" value="ECO:0007669"/>
    <property type="project" value="UniProtKB-KW"/>
</dbReference>
<dbReference type="InterPro" id="IPR051536">
    <property type="entry name" value="UDG_Type-4/5"/>
</dbReference>
<feature type="domain" description="Uracil-DNA glycosylase-like" evidence="13">
    <location>
        <begin position="122"/>
        <end position="273"/>
    </location>
</feature>
<dbReference type="NCBIfam" id="TIGR00758">
    <property type="entry name" value="UDG_fam4"/>
    <property type="match status" value="1"/>
</dbReference>
<dbReference type="SMART" id="SM00986">
    <property type="entry name" value="UDG"/>
    <property type="match status" value="1"/>
</dbReference>
<organism evidence="14 15">
    <name type="scientific">Thalassobacter stenotrophicus</name>
    <dbReference type="NCBI Taxonomy" id="266809"/>
    <lineage>
        <taxon>Bacteria</taxon>
        <taxon>Pseudomonadati</taxon>
        <taxon>Pseudomonadota</taxon>
        <taxon>Alphaproteobacteria</taxon>
        <taxon>Rhodobacterales</taxon>
        <taxon>Roseobacteraceae</taxon>
        <taxon>Thalassobacter</taxon>
    </lineage>
</organism>
<dbReference type="GO" id="GO:0051539">
    <property type="term" value="F:4 iron, 4 sulfur cluster binding"/>
    <property type="evidence" value="ECO:0007669"/>
    <property type="project" value="UniProtKB-KW"/>
</dbReference>
<protein>
    <recommendedName>
        <fullName evidence="4">Type-4 uracil-DNA glycosylase</fullName>
        <ecNumber evidence="3">3.2.2.27</ecNumber>
    </recommendedName>
</protein>
<evidence type="ECO:0000256" key="5">
    <source>
        <dbReference type="ARBA" id="ARBA00022485"/>
    </source>
</evidence>
<dbReference type="CDD" id="cd10030">
    <property type="entry name" value="UDG-F4_TTUDGA_SPO1dp_like"/>
    <property type="match status" value="1"/>
</dbReference>
<keyword evidence="6" id="KW-0479">Metal-binding</keyword>
<dbReference type="InterPro" id="IPR036895">
    <property type="entry name" value="Uracil-DNA_glycosylase-like_sf"/>
</dbReference>
<keyword evidence="8" id="KW-0378">Hydrolase</keyword>
<feature type="compositionally biased region" description="Low complexity" evidence="12">
    <location>
        <begin position="60"/>
        <end position="75"/>
    </location>
</feature>
<proteinExistence type="inferred from homology"/>
<dbReference type="STRING" id="266809.PM03_08395"/>
<dbReference type="EMBL" id="CYRX01000011">
    <property type="protein sequence ID" value="CUH59693.1"/>
    <property type="molecule type" value="Genomic_DNA"/>
</dbReference>
<evidence type="ECO:0000256" key="7">
    <source>
        <dbReference type="ARBA" id="ARBA00022763"/>
    </source>
</evidence>
<dbReference type="PANTHER" id="PTHR33693">
    <property type="entry name" value="TYPE-5 URACIL-DNA GLYCOSYLASE"/>
    <property type="match status" value="1"/>
</dbReference>
<dbReference type="EC" id="3.2.2.27" evidence="3"/>
<dbReference type="GO" id="GO:0006281">
    <property type="term" value="P:DNA repair"/>
    <property type="evidence" value="ECO:0007669"/>
    <property type="project" value="UniProtKB-KW"/>
</dbReference>
<reference evidence="14 15" key="1">
    <citation type="submission" date="2015-09" db="EMBL/GenBank/DDBJ databases">
        <authorList>
            <consortium name="Swine Surveillance"/>
        </authorList>
    </citation>
    <scope>NUCLEOTIDE SEQUENCE [LARGE SCALE GENOMIC DNA]</scope>
    <source>
        <strain evidence="14 15">CECT 5294</strain>
    </source>
</reference>
<keyword evidence="10" id="KW-0411">Iron-sulfur</keyword>
<dbReference type="InterPro" id="IPR005273">
    <property type="entry name" value="Ura-DNA_glyco_family4"/>
</dbReference>
<dbReference type="InterPro" id="IPR005122">
    <property type="entry name" value="Uracil-DNA_glycosylase-like"/>
</dbReference>
<evidence type="ECO:0000256" key="1">
    <source>
        <dbReference type="ARBA" id="ARBA00001400"/>
    </source>
</evidence>